<keyword evidence="9" id="KW-1185">Reference proteome</keyword>
<evidence type="ECO:0000256" key="2">
    <source>
        <dbReference type="ARBA" id="ARBA00022475"/>
    </source>
</evidence>
<evidence type="ECO:0000259" key="7">
    <source>
        <dbReference type="Pfam" id="PF00482"/>
    </source>
</evidence>
<evidence type="ECO:0000256" key="4">
    <source>
        <dbReference type="ARBA" id="ARBA00022989"/>
    </source>
</evidence>
<evidence type="ECO:0000256" key="3">
    <source>
        <dbReference type="ARBA" id="ARBA00022692"/>
    </source>
</evidence>
<evidence type="ECO:0000256" key="6">
    <source>
        <dbReference type="SAM" id="Phobius"/>
    </source>
</evidence>
<feature type="transmembrane region" description="Helical" evidence="6">
    <location>
        <begin position="125"/>
        <end position="146"/>
    </location>
</feature>
<keyword evidence="5 6" id="KW-0472">Membrane</keyword>
<feature type="transmembrane region" description="Helical" evidence="6">
    <location>
        <begin position="152"/>
        <end position="175"/>
    </location>
</feature>
<comment type="caution">
    <text evidence="8">The sequence shown here is derived from an EMBL/GenBank/DDBJ whole genome shotgun (WGS) entry which is preliminary data.</text>
</comment>
<dbReference type="Proteomes" id="UP001500851">
    <property type="component" value="Unassembled WGS sequence"/>
</dbReference>
<organism evidence="8 9">
    <name type="scientific">Leucobacter iarius</name>
    <dbReference type="NCBI Taxonomy" id="333963"/>
    <lineage>
        <taxon>Bacteria</taxon>
        <taxon>Bacillati</taxon>
        <taxon>Actinomycetota</taxon>
        <taxon>Actinomycetes</taxon>
        <taxon>Micrococcales</taxon>
        <taxon>Microbacteriaceae</taxon>
        <taxon>Leucobacter</taxon>
    </lineage>
</organism>
<feature type="transmembrane region" description="Helical" evidence="6">
    <location>
        <begin position="280"/>
        <end position="309"/>
    </location>
</feature>
<dbReference type="Pfam" id="PF00482">
    <property type="entry name" value="T2SSF"/>
    <property type="match status" value="1"/>
</dbReference>
<evidence type="ECO:0000256" key="5">
    <source>
        <dbReference type="ARBA" id="ARBA00023136"/>
    </source>
</evidence>
<proteinExistence type="predicted"/>
<sequence>MTSAGDPRPADFVPWPAGEFALRCAVLLRGGLLAARAIEVLADTDPGEVGTAAGRIFDRIALGRRPSAAIAAENGPDWRYLAAAWEAAGLSGAPLSDALTRLAEALDGLRRLADRRGVLLSGPRATVRLVAVLPLLSLLLGIILGFDPLPVLLGPVGGASAAVGAALLWAGVVWARALADRELGAERVAGLELELLRISAHGGADLRAGVRRAVDCADLHGVEWVRFDDLCRGSRVRRALESASETGVGFGDALLRFAVERRESAHAALERSAERLGVRILVPLATCVLPAFVLLGVVPVLIAVLGGVLESGR</sequence>
<name>A0ABN2LQA5_9MICO</name>
<dbReference type="PANTHER" id="PTHR35007">
    <property type="entry name" value="INTEGRAL MEMBRANE PROTEIN-RELATED"/>
    <property type="match status" value="1"/>
</dbReference>
<accession>A0ABN2LQA5</accession>
<evidence type="ECO:0000313" key="8">
    <source>
        <dbReference type="EMBL" id="GAA1796521.1"/>
    </source>
</evidence>
<dbReference type="InterPro" id="IPR018076">
    <property type="entry name" value="T2SS_GspF_dom"/>
</dbReference>
<comment type="subcellular location">
    <subcellularLocation>
        <location evidence="1">Cell membrane</location>
        <topology evidence="1">Multi-pass membrane protein</topology>
    </subcellularLocation>
</comment>
<keyword evidence="3 6" id="KW-0812">Transmembrane</keyword>
<keyword evidence="2" id="KW-1003">Cell membrane</keyword>
<evidence type="ECO:0000313" key="9">
    <source>
        <dbReference type="Proteomes" id="UP001500851"/>
    </source>
</evidence>
<keyword evidence="4 6" id="KW-1133">Transmembrane helix</keyword>
<evidence type="ECO:0000256" key="1">
    <source>
        <dbReference type="ARBA" id="ARBA00004651"/>
    </source>
</evidence>
<gene>
    <name evidence="8" type="ORF">GCM10009768_26910</name>
</gene>
<reference evidence="8 9" key="1">
    <citation type="journal article" date="2019" name="Int. J. Syst. Evol. Microbiol.">
        <title>The Global Catalogue of Microorganisms (GCM) 10K type strain sequencing project: providing services to taxonomists for standard genome sequencing and annotation.</title>
        <authorList>
            <consortium name="The Broad Institute Genomics Platform"/>
            <consortium name="The Broad Institute Genome Sequencing Center for Infectious Disease"/>
            <person name="Wu L."/>
            <person name="Ma J."/>
        </authorList>
    </citation>
    <scope>NUCLEOTIDE SEQUENCE [LARGE SCALE GENOMIC DNA]</scope>
    <source>
        <strain evidence="8 9">JCM 14736</strain>
    </source>
</reference>
<dbReference type="EMBL" id="BAAAOB010000004">
    <property type="protein sequence ID" value="GAA1796521.1"/>
    <property type="molecule type" value="Genomic_DNA"/>
</dbReference>
<protein>
    <recommendedName>
        <fullName evidence="7">Type II secretion system protein GspF domain-containing protein</fullName>
    </recommendedName>
</protein>
<dbReference type="PANTHER" id="PTHR35007:SF4">
    <property type="entry name" value="CONSERVED TRANSMEMBRANE PROTEIN-RELATED"/>
    <property type="match status" value="1"/>
</dbReference>
<feature type="domain" description="Type II secretion system protein GspF" evidence="7">
    <location>
        <begin position="20"/>
        <end position="140"/>
    </location>
</feature>